<keyword evidence="1" id="KW-0472">Membrane</keyword>
<accession>A0A4Y7KED5</accession>
<dbReference type="AlphaFoldDB" id="A0A4Y7KED5"/>
<reference evidence="2 3" key="1">
    <citation type="journal article" date="2018" name="Science">
        <title>The opium poppy genome and morphinan production.</title>
        <authorList>
            <person name="Guo L."/>
            <person name="Winzer T."/>
            <person name="Yang X."/>
            <person name="Li Y."/>
            <person name="Ning Z."/>
            <person name="He Z."/>
            <person name="Teodor R."/>
            <person name="Lu Y."/>
            <person name="Bowser T.A."/>
            <person name="Graham I.A."/>
            <person name="Ye K."/>
        </authorList>
    </citation>
    <scope>NUCLEOTIDE SEQUENCE [LARGE SCALE GENOMIC DNA]</scope>
    <source>
        <strain evidence="3">cv. HN1</strain>
        <tissue evidence="2">Leaves</tissue>
    </source>
</reference>
<dbReference type="Proteomes" id="UP000316621">
    <property type="component" value="Chromosome 7"/>
</dbReference>
<dbReference type="EMBL" id="CM010721">
    <property type="protein sequence ID" value="RZC70329.1"/>
    <property type="molecule type" value="Genomic_DNA"/>
</dbReference>
<keyword evidence="1" id="KW-0812">Transmembrane</keyword>
<dbReference type="Gramene" id="RZC70329">
    <property type="protein sequence ID" value="RZC70329"/>
    <property type="gene ID" value="C5167_033458"/>
</dbReference>
<organism evidence="2 3">
    <name type="scientific">Papaver somniferum</name>
    <name type="common">Opium poppy</name>
    <dbReference type="NCBI Taxonomy" id="3469"/>
    <lineage>
        <taxon>Eukaryota</taxon>
        <taxon>Viridiplantae</taxon>
        <taxon>Streptophyta</taxon>
        <taxon>Embryophyta</taxon>
        <taxon>Tracheophyta</taxon>
        <taxon>Spermatophyta</taxon>
        <taxon>Magnoliopsida</taxon>
        <taxon>Ranunculales</taxon>
        <taxon>Papaveraceae</taxon>
        <taxon>Papaveroideae</taxon>
        <taxon>Papaver</taxon>
    </lineage>
</organism>
<evidence type="ECO:0000313" key="3">
    <source>
        <dbReference type="Proteomes" id="UP000316621"/>
    </source>
</evidence>
<evidence type="ECO:0000256" key="1">
    <source>
        <dbReference type="SAM" id="Phobius"/>
    </source>
</evidence>
<feature type="transmembrane region" description="Helical" evidence="1">
    <location>
        <begin position="6"/>
        <end position="22"/>
    </location>
</feature>
<proteinExistence type="predicted"/>
<gene>
    <name evidence="2" type="ORF">C5167_033458</name>
</gene>
<keyword evidence="1" id="KW-1133">Transmembrane helix</keyword>
<keyword evidence="3" id="KW-1185">Reference proteome</keyword>
<protein>
    <submittedName>
        <fullName evidence="2">Uncharacterized protein</fullName>
    </submittedName>
</protein>
<name>A0A4Y7KED5_PAPSO</name>
<evidence type="ECO:0000313" key="2">
    <source>
        <dbReference type="EMBL" id="RZC70329.1"/>
    </source>
</evidence>
<sequence length="106" mass="12493">MEDFNLLAADGIVFIVFVLLRLPKKLVKKSRRLVRKRCKKKNKKKNEKKIMEVEKVLTEFSQQGEFAFGSFWGQRDDSRRLQPDLERMEFTEGDLVYAKTSGYLTT</sequence>